<evidence type="ECO:0000256" key="1">
    <source>
        <dbReference type="SAM" id="Phobius"/>
    </source>
</evidence>
<dbReference type="Pfam" id="PF00873">
    <property type="entry name" value="ACR_tran"/>
    <property type="match status" value="1"/>
</dbReference>
<dbReference type="GO" id="GO:0005886">
    <property type="term" value="C:plasma membrane"/>
    <property type="evidence" value="ECO:0007669"/>
    <property type="project" value="TreeGrafter"/>
</dbReference>
<dbReference type="PANTHER" id="PTHR32063">
    <property type="match status" value="1"/>
</dbReference>
<keyword evidence="1" id="KW-1133">Transmembrane helix</keyword>
<reference evidence="2" key="1">
    <citation type="journal article" date="2015" name="Nature">
        <title>Complex archaea that bridge the gap between prokaryotes and eukaryotes.</title>
        <authorList>
            <person name="Spang A."/>
            <person name="Saw J.H."/>
            <person name="Jorgensen S.L."/>
            <person name="Zaremba-Niedzwiedzka K."/>
            <person name="Martijn J."/>
            <person name="Lind A.E."/>
            <person name="van Eijk R."/>
            <person name="Schleper C."/>
            <person name="Guy L."/>
            <person name="Ettema T.J."/>
        </authorList>
    </citation>
    <scope>NUCLEOTIDE SEQUENCE</scope>
</reference>
<organism evidence="2">
    <name type="scientific">marine sediment metagenome</name>
    <dbReference type="NCBI Taxonomy" id="412755"/>
    <lineage>
        <taxon>unclassified sequences</taxon>
        <taxon>metagenomes</taxon>
        <taxon>ecological metagenomes</taxon>
    </lineage>
</organism>
<feature type="transmembrane region" description="Helical" evidence="1">
    <location>
        <begin position="59"/>
        <end position="80"/>
    </location>
</feature>
<keyword evidence="1" id="KW-0812">Transmembrane</keyword>
<dbReference type="AlphaFoldDB" id="A0A0F9F1D0"/>
<dbReference type="Gene3D" id="1.20.1640.10">
    <property type="entry name" value="Multidrug efflux transporter AcrB transmembrane domain"/>
    <property type="match status" value="1"/>
</dbReference>
<dbReference type="GO" id="GO:0042910">
    <property type="term" value="F:xenobiotic transmembrane transporter activity"/>
    <property type="evidence" value="ECO:0007669"/>
    <property type="project" value="TreeGrafter"/>
</dbReference>
<proteinExistence type="predicted"/>
<comment type="caution">
    <text evidence="2">The sequence shown here is derived from an EMBL/GenBank/DDBJ whole genome shotgun (WGS) entry which is preliminary data.</text>
</comment>
<gene>
    <name evidence="2" type="ORF">LCGC14_2007040</name>
</gene>
<protein>
    <submittedName>
        <fullName evidence="2">Uncharacterized protein</fullName>
    </submittedName>
</protein>
<dbReference type="PANTHER" id="PTHR32063:SF24">
    <property type="entry name" value="CATION EFFLUX SYSTEM (ACRB_ACRD_ACRF FAMILY)"/>
    <property type="match status" value="1"/>
</dbReference>
<name>A0A0F9F1D0_9ZZZZ</name>
<feature type="transmembrane region" description="Helical" evidence="1">
    <location>
        <begin position="33"/>
        <end position="53"/>
    </location>
</feature>
<dbReference type="InterPro" id="IPR001036">
    <property type="entry name" value="Acrflvin-R"/>
</dbReference>
<keyword evidence="1" id="KW-0472">Membrane</keyword>
<dbReference type="PRINTS" id="PR00702">
    <property type="entry name" value="ACRIFLAVINRP"/>
</dbReference>
<dbReference type="EMBL" id="LAZR01022924">
    <property type="protein sequence ID" value="KKL80208.1"/>
    <property type="molecule type" value="Genomic_DNA"/>
</dbReference>
<evidence type="ECO:0000313" key="2">
    <source>
        <dbReference type="EMBL" id="KKL80208.1"/>
    </source>
</evidence>
<dbReference type="SUPFAM" id="SSF82866">
    <property type="entry name" value="Multidrug efflux transporter AcrB transmembrane domain"/>
    <property type="match status" value="1"/>
</dbReference>
<accession>A0A0F9F1D0</accession>
<sequence>MVLDSILPVNWLANKASSGIGCSISIIPAPTTLLLMISLPLSFAGISIALRVTGKSLNLSSFLGILLLFGIVVNNAIMLFENYRRRIGGHSMEHNVGSSVSGYFKSMISISVYRGSSERLRPILLTALTTLTTLLPVANNPEYLIILHYANNIKNRETQILLFQQGGKRTCTYPC</sequence>